<dbReference type="STRING" id="463014.BAU07_23665"/>
<dbReference type="InterPro" id="IPR052708">
    <property type="entry name" value="PxpC"/>
</dbReference>
<keyword evidence="2" id="KW-0378">Hydrolase</keyword>
<dbReference type="GO" id="GO:0016787">
    <property type="term" value="F:hydrolase activity"/>
    <property type="evidence" value="ECO:0007669"/>
    <property type="project" value="UniProtKB-KW"/>
</dbReference>
<dbReference type="EMBL" id="CP016172">
    <property type="protein sequence ID" value="ANN79717.1"/>
    <property type="molecule type" value="Genomic_DNA"/>
</dbReference>
<evidence type="ECO:0000313" key="6">
    <source>
        <dbReference type="Proteomes" id="UP000091926"/>
    </source>
</evidence>
<dbReference type="GO" id="GO:0005524">
    <property type="term" value="F:ATP binding"/>
    <property type="evidence" value="ECO:0007669"/>
    <property type="project" value="UniProtKB-KW"/>
</dbReference>
<reference evidence="5 6" key="1">
    <citation type="submission" date="2016-06" db="EMBL/GenBank/DDBJ databases">
        <title>Complete genome sequences of Bordetella bronchialis and Bordetella flabilis.</title>
        <authorList>
            <person name="LiPuma J.J."/>
            <person name="Spilker T."/>
        </authorList>
    </citation>
    <scope>NUCLEOTIDE SEQUENCE [LARGE SCALE GENOMIC DNA]</scope>
    <source>
        <strain evidence="5 6">AU10664</strain>
    </source>
</reference>
<evidence type="ECO:0000256" key="2">
    <source>
        <dbReference type="ARBA" id="ARBA00022801"/>
    </source>
</evidence>
<evidence type="ECO:0000256" key="3">
    <source>
        <dbReference type="ARBA" id="ARBA00022840"/>
    </source>
</evidence>
<feature type="domain" description="Carboxyltransferase" evidence="4">
    <location>
        <begin position="24"/>
        <end position="331"/>
    </location>
</feature>
<sequence>MSITALKPGLLSSFQDLGRVGYQHQGIPVAGAMDARAHRLASLLVGNDPARTATLEMTLQGPLLRFDAPACFALAGATLGAVLNGAPIPVNRPLLARPGDVLGFGPAAPADGGPGAGTSPGAPAGVPGLRAYLAVHGGYALPRVMGSESTYLRSGFGGYHGRALAKGDVIGLRAALDPAALDALEQALWDTRLYLPAPLIPQLRTTVRALPGRQWADFTRASRNAFTSQAYRVTPQSERMGYRLAGPELAMQSPRQMLSEATCFGTVQVPADGAPIVLMADRQTTGGYPKIAQVATIDLSMLAQTAPGSTIRFEMITIDDAQRLDGERETAFARLAAALAPLREQYARSVIADAAP</sequence>
<keyword evidence="1" id="KW-0547">Nucleotide-binding</keyword>
<keyword evidence="3" id="KW-0067">ATP-binding</keyword>
<proteinExistence type="predicted"/>
<dbReference type="Proteomes" id="UP000091926">
    <property type="component" value="Chromosome"/>
</dbReference>
<dbReference type="SUPFAM" id="SSF50891">
    <property type="entry name" value="Cyclophilin-like"/>
    <property type="match status" value="1"/>
</dbReference>
<dbReference type="PANTHER" id="PTHR43309:SF5">
    <property type="entry name" value="5-OXOPROLINASE SUBUNIT C"/>
    <property type="match status" value="1"/>
</dbReference>
<accession>A0A193GI25</accession>
<dbReference type="PANTHER" id="PTHR43309">
    <property type="entry name" value="5-OXOPROLINASE SUBUNIT C"/>
    <property type="match status" value="1"/>
</dbReference>
<organism evidence="5 6">
    <name type="scientific">Bordetella flabilis</name>
    <dbReference type="NCBI Taxonomy" id="463014"/>
    <lineage>
        <taxon>Bacteria</taxon>
        <taxon>Pseudomonadati</taxon>
        <taxon>Pseudomonadota</taxon>
        <taxon>Betaproteobacteria</taxon>
        <taxon>Burkholderiales</taxon>
        <taxon>Alcaligenaceae</taxon>
        <taxon>Bordetella</taxon>
    </lineage>
</organism>
<evidence type="ECO:0000256" key="1">
    <source>
        <dbReference type="ARBA" id="ARBA00022741"/>
    </source>
</evidence>
<dbReference type="KEGG" id="bfz:BAU07_23665"/>
<evidence type="ECO:0000259" key="4">
    <source>
        <dbReference type="SMART" id="SM00797"/>
    </source>
</evidence>
<dbReference type="SMART" id="SM00797">
    <property type="entry name" value="AHS2"/>
    <property type="match status" value="1"/>
</dbReference>
<dbReference type="Gene3D" id="2.40.100.10">
    <property type="entry name" value="Cyclophilin-like"/>
    <property type="match status" value="1"/>
</dbReference>
<evidence type="ECO:0000313" key="5">
    <source>
        <dbReference type="EMBL" id="ANN79717.1"/>
    </source>
</evidence>
<dbReference type="InterPro" id="IPR029000">
    <property type="entry name" value="Cyclophilin-like_dom_sf"/>
</dbReference>
<name>A0A193GI25_9BORD</name>
<gene>
    <name evidence="5" type="ORF">BAU07_23665</name>
</gene>
<dbReference type="Pfam" id="PF02626">
    <property type="entry name" value="CT_A_B"/>
    <property type="match status" value="1"/>
</dbReference>
<dbReference type="AlphaFoldDB" id="A0A193GI25"/>
<keyword evidence="6" id="KW-1185">Reference proteome</keyword>
<dbReference type="RefSeq" id="WP_066663277.1">
    <property type="nucleotide sequence ID" value="NZ_CBCSCL010000015.1"/>
</dbReference>
<dbReference type="OrthoDB" id="9768696at2"/>
<dbReference type="InterPro" id="IPR003778">
    <property type="entry name" value="CT_A_B"/>
</dbReference>
<protein>
    <submittedName>
        <fullName evidence="5">Carboxylase</fullName>
    </submittedName>
</protein>